<dbReference type="Proteomes" id="UP000315628">
    <property type="component" value="Unassembled WGS sequence"/>
</dbReference>
<proteinExistence type="predicted"/>
<name>A0A560W847_9MICO</name>
<sequence>MTVSPLTVRRPGARLTCTWVKVTDADGRTRMEMRWIDDAGQRSRRAAA</sequence>
<organism evidence="1 2">
    <name type="scientific">Marihabitans asiaticum</name>
    <dbReference type="NCBI Taxonomy" id="415218"/>
    <lineage>
        <taxon>Bacteria</taxon>
        <taxon>Bacillati</taxon>
        <taxon>Actinomycetota</taxon>
        <taxon>Actinomycetes</taxon>
        <taxon>Micrococcales</taxon>
        <taxon>Intrasporangiaceae</taxon>
        <taxon>Marihabitans</taxon>
    </lineage>
</organism>
<gene>
    <name evidence="1" type="ORF">FB557_2325</name>
</gene>
<evidence type="ECO:0000313" key="1">
    <source>
        <dbReference type="EMBL" id="TWD13695.1"/>
    </source>
</evidence>
<evidence type="ECO:0000313" key="2">
    <source>
        <dbReference type="Proteomes" id="UP000315628"/>
    </source>
</evidence>
<protein>
    <submittedName>
        <fullName evidence="1">Uncharacterized protein</fullName>
    </submittedName>
</protein>
<dbReference type="EMBL" id="VIUW01000004">
    <property type="protein sequence ID" value="TWD13695.1"/>
    <property type="molecule type" value="Genomic_DNA"/>
</dbReference>
<keyword evidence="2" id="KW-1185">Reference proteome</keyword>
<reference evidence="1 2" key="1">
    <citation type="submission" date="2019-06" db="EMBL/GenBank/DDBJ databases">
        <title>Sequencing the genomes of 1000 actinobacteria strains.</title>
        <authorList>
            <person name="Klenk H.-P."/>
        </authorList>
    </citation>
    <scope>NUCLEOTIDE SEQUENCE [LARGE SCALE GENOMIC DNA]</scope>
    <source>
        <strain evidence="1 2">DSM 18935</strain>
    </source>
</reference>
<dbReference type="RefSeq" id="WP_170236277.1">
    <property type="nucleotide sequence ID" value="NZ_BAAAYT010000002.1"/>
</dbReference>
<comment type="caution">
    <text evidence="1">The sequence shown here is derived from an EMBL/GenBank/DDBJ whole genome shotgun (WGS) entry which is preliminary data.</text>
</comment>
<accession>A0A560W847</accession>
<dbReference type="AlphaFoldDB" id="A0A560W847"/>